<evidence type="ECO:0000313" key="2">
    <source>
        <dbReference type="WBParaSite" id="TREG1_53240.1"/>
    </source>
</evidence>
<keyword evidence="1" id="KW-1185">Reference proteome</keyword>
<reference evidence="2" key="2">
    <citation type="submission" date="2023-11" db="UniProtKB">
        <authorList>
            <consortium name="WormBaseParasite"/>
        </authorList>
    </citation>
    <scope>IDENTIFICATION</scope>
</reference>
<proteinExistence type="predicted"/>
<protein>
    <submittedName>
        <fullName evidence="2">Uncharacterized protein</fullName>
    </submittedName>
</protein>
<evidence type="ECO:0000313" key="1">
    <source>
        <dbReference type="Proteomes" id="UP000050795"/>
    </source>
</evidence>
<dbReference type="WBParaSite" id="TREG1_53240.1">
    <property type="protein sequence ID" value="TREG1_53240.1"/>
    <property type="gene ID" value="TREG1_53240"/>
</dbReference>
<reference evidence="1" key="1">
    <citation type="submission" date="2022-06" db="EMBL/GenBank/DDBJ databases">
        <authorList>
            <person name="Berger JAMES D."/>
            <person name="Berger JAMES D."/>
        </authorList>
    </citation>
    <scope>NUCLEOTIDE SEQUENCE [LARGE SCALE GENOMIC DNA]</scope>
</reference>
<dbReference type="Proteomes" id="UP000050795">
    <property type="component" value="Unassembled WGS sequence"/>
</dbReference>
<organism evidence="1 2">
    <name type="scientific">Trichobilharzia regenti</name>
    <name type="common">Nasal bird schistosome</name>
    <dbReference type="NCBI Taxonomy" id="157069"/>
    <lineage>
        <taxon>Eukaryota</taxon>
        <taxon>Metazoa</taxon>
        <taxon>Spiralia</taxon>
        <taxon>Lophotrochozoa</taxon>
        <taxon>Platyhelminthes</taxon>
        <taxon>Trematoda</taxon>
        <taxon>Digenea</taxon>
        <taxon>Strigeidida</taxon>
        <taxon>Schistosomatoidea</taxon>
        <taxon>Schistosomatidae</taxon>
        <taxon>Trichobilharzia</taxon>
    </lineage>
</organism>
<sequence length="163" mass="17870">MSSITLEAGSPNSTLNGANLVLSTPKLGDMYAPGLITNVLDFVTKCYDWAKPTALSIPISTAFVSTLRVAASDEVNQALIKYTAEQFLRATVPGSYHFVWERDATMKDFMTKLGYEQVACGGSEQSPSPCDWTLMGLTTEKAREQCIYRLINTKSSEDGLQIR</sequence>
<accession>A0AA85K0J8</accession>
<name>A0AA85K0J8_TRIRE</name>
<dbReference type="AlphaFoldDB" id="A0AA85K0J8"/>